<keyword evidence="4" id="KW-1015">Disulfide bond</keyword>
<sequence>MFWLLLAPLPLAAFAATDVAGVHPDLLSRYTPSSSDKWTCLDGSKEIPWAFVNDDSCDCPDGSDEPGTGACPDTWFYCKNDGHIGSSIPSSRVRDGLCEALCCDGSDERPGTCPNTCAAVGKAYRQQQAEILKVRKTGAKIRSTYISYAEKEKKRLEATIETTAAELAARQKEVARLQEIADATESLSAADLEHKKDSPLFQNLLDHHDALKSLQREHKKLKEREKTLAQILDTLRRSYNPNYQDMAVLDAVRGWEFLAGLPHINDVGKDAADDKTETKEKEEVLADDEWSAADLEKELPKLLKTDYVGLLLEHDEHIQLPPPSPLFELVNYLPDSIVSQYEDAKDMVVGWMESLGMVRTVADDKAPKQANKAQIALNEAKGSLRKAEKDNQTAEKDLSELFNPEVYGAQGEWKKLDQVCLEKDLGDYTYEVCLFGQAKQKPKKGGTTFNLGKFKSWNNDASVGSPEYYSKQQYTKGTKCWNGPERSLEVVFSCGTENAILSIAELEKCQYRFTATSPALCLPVGKDEEASFREEL</sequence>
<proteinExistence type="predicted"/>
<dbReference type="PANTHER" id="PTHR12630:SF1">
    <property type="entry name" value="GLUCOSIDASE 2 SUBUNIT BETA"/>
    <property type="match status" value="1"/>
</dbReference>
<evidence type="ECO:0000313" key="8">
    <source>
        <dbReference type="EMBL" id="KIY63469.1"/>
    </source>
</evidence>
<dbReference type="InterPro" id="IPR039794">
    <property type="entry name" value="Gtb1-like"/>
</dbReference>
<feature type="coiled-coil region" evidence="5">
    <location>
        <begin position="204"/>
        <end position="231"/>
    </location>
</feature>
<dbReference type="InterPro" id="IPR028146">
    <property type="entry name" value="PRKCSH_N"/>
</dbReference>
<dbReference type="Gene3D" id="2.70.130.10">
    <property type="entry name" value="Mannose-6-phosphate receptor binding domain"/>
    <property type="match status" value="1"/>
</dbReference>
<keyword evidence="5" id="KW-0175">Coiled coil</keyword>
<dbReference type="AlphaFoldDB" id="A0A0D7AZZ2"/>
<evidence type="ECO:0000256" key="2">
    <source>
        <dbReference type="ARBA" id="ARBA00022729"/>
    </source>
</evidence>
<dbReference type="STRING" id="1314674.A0A0D7AZZ2"/>
<keyword evidence="2 6" id="KW-0732">Signal</keyword>
<dbReference type="PROSITE" id="PS51914">
    <property type="entry name" value="MRH"/>
    <property type="match status" value="1"/>
</dbReference>
<feature type="coiled-coil region" evidence="5">
    <location>
        <begin position="370"/>
        <end position="397"/>
    </location>
</feature>
<evidence type="ECO:0000256" key="4">
    <source>
        <dbReference type="ARBA" id="ARBA00023157"/>
    </source>
</evidence>
<dbReference type="OrthoDB" id="28322at2759"/>
<feature type="domain" description="MRH" evidence="7">
    <location>
        <begin position="418"/>
        <end position="523"/>
    </location>
</feature>
<feature type="signal peptide" evidence="6">
    <location>
        <begin position="1"/>
        <end position="15"/>
    </location>
</feature>
<reference evidence="8 9" key="1">
    <citation type="journal article" date="2015" name="Fungal Genet. Biol.">
        <title>Evolution of novel wood decay mechanisms in Agaricales revealed by the genome sequences of Fistulina hepatica and Cylindrobasidium torrendii.</title>
        <authorList>
            <person name="Floudas D."/>
            <person name="Held B.W."/>
            <person name="Riley R."/>
            <person name="Nagy L.G."/>
            <person name="Koehler G."/>
            <person name="Ransdell A.S."/>
            <person name="Younus H."/>
            <person name="Chow J."/>
            <person name="Chiniquy J."/>
            <person name="Lipzen A."/>
            <person name="Tritt A."/>
            <person name="Sun H."/>
            <person name="Haridas S."/>
            <person name="LaButti K."/>
            <person name="Ohm R.A."/>
            <person name="Kues U."/>
            <person name="Blanchette R.A."/>
            <person name="Grigoriev I.V."/>
            <person name="Minto R.E."/>
            <person name="Hibbett D.S."/>
        </authorList>
    </citation>
    <scope>NUCLEOTIDE SEQUENCE [LARGE SCALE GENOMIC DNA]</scope>
    <source>
        <strain evidence="8 9">FP15055 ss-10</strain>
    </source>
</reference>
<evidence type="ECO:0000256" key="6">
    <source>
        <dbReference type="SAM" id="SignalP"/>
    </source>
</evidence>
<evidence type="ECO:0000313" key="9">
    <source>
        <dbReference type="Proteomes" id="UP000054007"/>
    </source>
</evidence>
<dbReference type="GO" id="GO:0017177">
    <property type="term" value="C:glucosidase II complex"/>
    <property type="evidence" value="ECO:0007669"/>
    <property type="project" value="TreeGrafter"/>
</dbReference>
<accession>A0A0D7AZZ2</accession>
<organism evidence="8 9">
    <name type="scientific">Cylindrobasidium torrendii FP15055 ss-10</name>
    <dbReference type="NCBI Taxonomy" id="1314674"/>
    <lineage>
        <taxon>Eukaryota</taxon>
        <taxon>Fungi</taxon>
        <taxon>Dikarya</taxon>
        <taxon>Basidiomycota</taxon>
        <taxon>Agaricomycotina</taxon>
        <taxon>Agaricomycetes</taxon>
        <taxon>Agaricomycetidae</taxon>
        <taxon>Agaricales</taxon>
        <taxon>Marasmiineae</taxon>
        <taxon>Physalacriaceae</taxon>
        <taxon>Cylindrobasidium</taxon>
    </lineage>
</organism>
<keyword evidence="3" id="KW-0256">Endoplasmic reticulum</keyword>
<dbReference type="InterPro" id="IPR036607">
    <property type="entry name" value="PRKCSH"/>
</dbReference>
<feature type="coiled-coil region" evidence="5">
    <location>
        <begin position="146"/>
        <end position="173"/>
    </location>
</feature>
<dbReference type="Pfam" id="PF12999">
    <property type="entry name" value="PRKCSH-like"/>
    <property type="match status" value="1"/>
</dbReference>
<name>A0A0D7AZZ2_9AGAR</name>
<dbReference type="InterPro" id="IPR009011">
    <property type="entry name" value="Man6P_isomerase_rcpt-bd_dom_sf"/>
</dbReference>
<dbReference type="InterPro" id="IPR044865">
    <property type="entry name" value="MRH_dom"/>
</dbReference>
<dbReference type="PANTHER" id="PTHR12630">
    <property type="entry name" value="N-LINKED OLIGOSACCHARIDE PROCESSING"/>
    <property type="match status" value="1"/>
</dbReference>
<evidence type="ECO:0000256" key="3">
    <source>
        <dbReference type="ARBA" id="ARBA00022824"/>
    </source>
</evidence>
<dbReference type="EMBL" id="KN880693">
    <property type="protein sequence ID" value="KIY63469.1"/>
    <property type="molecule type" value="Genomic_DNA"/>
</dbReference>
<dbReference type="Pfam" id="PF13015">
    <property type="entry name" value="PRKCSH_1"/>
    <property type="match status" value="1"/>
</dbReference>
<feature type="chain" id="PRO_5012497794" description="Glucosidase 2 subunit beta" evidence="6">
    <location>
        <begin position="16"/>
        <end position="536"/>
    </location>
</feature>
<dbReference type="GO" id="GO:0006491">
    <property type="term" value="P:N-glycan processing"/>
    <property type="evidence" value="ECO:0007669"/>
    <property type="project" value="TreeGrafter"/>
</dbReference>
<evidence type="ECO:0000256" key="5">
    <source>
        <dbReference type="SAM" id="Coils"/>
    </source>
</evidence>
<gene>
    <name evidence="8" type="ORF">CYLTODRAFT_403178</name>
</gene>
<evidence type="ECO:0000256" key="1">
    <source>
        <dbReference type="ARBA" id="ARBA00022387"/>
    </source>
</evidence>
<keyword evidence="9" id="KW-1185">Reference proteome</keyword>
<dbReference type="SUPFAM" id="SSF50911">
    <property type="entry name" value="Mannose 6-phosphate receptor domain"/>
    <property type="match status" value="1"/>
</dbReference>
<protein>
    <recommendedName>
        <fullName evidence="1">Glucosidase 2 subunit beta</fullName>
    </recommendedName>
</protein>
<dbReference type="Proteomes" id="UP000054007">
    <property type="component" value="Unassembled WGS sequence"/>
</dbReference>
<evidence type="ECO:0000259" key="7">
    <source>
        <dbReference type="PROSITE" id="PS51914"/>
    </source>
</evidence>